<feature type="domain" description="NodB homology" evidence="6">
    <location>
        <begin position="60"/>
        <end position="250"/>
    </location>
</feature>
<evidence type="ECO:0000256" key="2">
    <source>
        <dbReference type="ARBA" id="ARBA00010973"/>
    </source>
</evidence>
<evidence type="ECO:0000256" key="3">
    <source>
        <dbReference type="ARBA" id="ARBA00020071"/>
    </source>
</evidence>
<feature type="signal peptide" evidence="5">
    <location>
        <begin position="1"/>
        <end position="20"/>
    </location>
</feature>
<dbReference type="Proteomes" id="UP000183050">
    <property type="component" value="Chromosome"/>
</dbReference>
<evidence type="ECO:0000259" key="6">
    <source>
        <dbReference type="PROSITE" id="PS51677"/>
    </source>
</evidence>
<feature type="chain" id="PRO_5009857676" description="Chitooligosaccharide deacetylase" evidence="5">
    <location>
        <begin position="21"/>
        <end position="265"/>
    </location>
</feature>
<comment type="similarity">
    <text evidence="2">Belongs to the polysaccharide deacetylase family.</text>
</comment>
<name>A0A1L3ZAF4_RHILE</name>
<dbReference type="RefSeq" id="WP_072639030.1">
    <property type="nucleotide sequence ID" value="NZ_CP018228.1"/>
</dbReference>
<keyword evidence="5" id="KW-0732">Signal</keyword>
<dbReference type="PANTHER" id="PTHR10587:SF134">
    <property type="entry name" value="SECRETED PROTEIN"/>
    <property type="match status" value="1"/>
</dbReference>
<evidence type="ECO:0000256" key="5">
    <source>
        <dbReference type="SAM" id="SignalP"/>
    </source>
</evidence>
<dbReference type="EMBL" id="CP018228">
    <property type="protein sequence ID" value="API52541.1"/>
    <property type="molecule type" value="Genomic_DNA"/>
</dbReference>
<evidence type="ECO:0000256" key="4">
    <source>
        <dbReference type="ARBA" id="ARBA00032976"/>
    </source>
</evidence>
<evidence type="ECO:0000313" key="8">
    <source>
        <dbReference type="Proteomes" id="UP000183050"/>
    </source>
</evidence>
<dbReference type="GO" id="GO:0005975">
    <property type="term" value="P:carbohydrate metabolic process"/>
    <property type="evidence" value="ECO:0007669"/>
    <property type="project" value="InterPro"/>
</dbReference>
<dbReference type="SUPFAM" id="SSF88713">
    <property type="entry name" value="Glycoside hydrolase/deacetylase"/>
    <property type="match status" value="1"/>
</dbReference>
<evidence type="ECO:0000313" key="7">
    <source>
        <dbReference type="EMBL" id="API52541.1"/>
    </source>
</evidence>
<dbReference type="AlphaFoldDB" id="A0A1L3ZAF4"/>
<proteinExistence type="inferred from homology"/>
<comment type="function">
    <text evidence="1">Is involved in generating a small heat-stable compound (Nod), an acylated oligomer of N-acetylglucosamine, that stimulates mitosis in various plant protoplasts.</text>
</comment>
<dbReference type="Pfam" id="PF01522">
    <property type="entry name" value="Polysacc_deac_1"/>
    <property type="match status" value="1"/>
</dbReference>
<dbReference type="InterPro" id="IPR050248">
    <property type="entry name" value="Polysacc_deacetylase_ArnD"/>
</dbReference>
<gene>
    <name evidence="7" type="ORF">BMW22_13810</name>
</gene>
<evidence type="ECO:0000256" key="1">
    <source>
        <dbReference type="ARBA" id="ARBA00003236"/>
    </source>
</evidence>
<dbReference type="PROSITE" id="PS51677">
    <property type="entry name" value="NODB"/>
    <property type="match status" value="1"/>
</dbReference>
<organism evidence="7 8">
    <name type="scientific">Rhizobium leguminosarum</name>
    <dbReference type="NCBI Taxonomy" id="384"/>
    <lineage>
        <taxon>Bacteria</taxon>
        <taxon>Pseudomonadati</taxon>
        <taxon>Pseudomonadota</taxon>
        <taxon>Alphaproteobacteria</taxon>
        <taxon>Hyphomicrobiales</taxon>
        <taxon>Rhizobiaceae</taxon>
        <taxon>Rhizobium/Agrobacterium group</taxon>
        <taxon>Rhizobium</taxon>
    </lineage>
</organism>
<reference evidence="7 8" key="1">
    <citation type="submission" date="2016-11" db="EMBL/GenBank/DDBJ databases">
        <title>Rhizobium leguminosarum bv. viciae strain Vaf12 isolated from Vavilovia formosa root nodules from Russia, Dagestan.</title>
        <authorList>
            <person name="Kimeklis A."/>
        </authorList>
    </citation>
    <scope>NUCLEOTIDE SEQUENCE [LARGE SCALE GENOMIC DNA]</scope>
    <source>
        <strain evidence="7 8">Vaf-108</strain>
    </source>
</reference>
<dbReference type="InterPro" id="IPR002509">
    <property type="entry name" value="NODB_dom"/>
</dbReference>
<dbReference type="PANTHER" id="PTHR10587">
    <property type="entry name" value="GLYCOSYL TRANSFERASE-RELATED"/>
    <property type="match status" value="1"/>
</dbReference>
<sequence>MNRILLASAFLLVSISAAFADEIPSALPAPAVISPAPKAPALKLVEPHLHIARSNIAGPARIALTFDACMGQADERILSTLVRERIPTTIFVTARWLKRNPAALAVFLQNPDLFELENHGQNHIPAVDTPTLIYGIASAGSPQAVRQEVEGGAAAMVAAGLPPPHWFRGSTAKYDLSAIGEIRAMGYRIAGYSVNGDGGSLLGAGITEKRIASAKDGDVVISHINQPTHAAGEGVAKALVDLKAKGTQFVRLGDVEDTGDDKTTE</sequence>
<dbReference type="Gene3D" id="3.20.20.370">
    <property type="entry name" value="Glycoside hydrolase/deacetylase"/>
    <property type="match status" value="1"/>
</dbReference>
<accession>A0A1L3ZAF4</accession>
<dbReference type="GO" id="GO:0016810">
    <property type="term" value="F:hydrolase activity, acting on carbon-nitrogen (but not peptide) bonds"/>
    <property type="evidence" value="ECO:0007669"/>
    <property type="project" value="InterPro"/>
</dbReference>
<dbReference type="InterPro" id="IPR011330">
    <property type="entry name" value="Glyco_hydro/deAcase_b/a-brl"/>
</dbReference>
<protein>
    <recommendedName>
        <fullName evidence="3">Chitooligosaccharide deacetylase</fullName>
    </recommendedName>
    <alternativeName>
        <fullName evidence="4">Nodulation protein B</fullName>
    </alternativeName>
</protein>